<accession>A0A183VCP1</accession>
<evidence type="ECO:0000313" key="1">
    <source>
        <dbReference type="EMBL" id="VDM49832.1"/>
    </source>
</evidence>
<dbReference type="WBParaSite" id="TCNE_0001851501-mRNA-1">
    <property type="protein sequence ID" value="TCNE_0001851501-mRNA-1"/>
    <property type="gene ID" value="TCNE_0001851501"/>
</dbReference>
<name>A0A183VCP1_TOXCA</name>
<reference evidence="3" key="1">
    <citation type="submission" date="2016-06" db="UniProtKB">
        <authorList>
            <consortium name="WormBaseParasite"/>
        </authorList>
    </citation>
    <scope>IDENTIFICATION</scope>
</reference>
<keyword evidence="2" id="KW-1185">Reference proteome</keyword>
<dbReference type="EMBL" id="UYWY01025614">
    <property type="protein sequence ID" value="VDM49832.1"/>
    <property type="molecule type" value="Genomic_DNA"/>
</dbReference>
<organism evidence="2 3">
    <name type="scientific">Toxocara canis</name>
    <name type="common">Canine roundworm</name>
    <dbReference type="NCBI Taxonomy" id="6265"/>
    <lineage>
        <taxon>Eukaryota</taxon>
        <taxon>Metazoa</taxon>
        <taxon>Ecdysozoa</taxon>
        <taxon>Nematoda</taxon>
        <taxon>Chromadorea</taxon>
        <taxon>Rhabditida</taxon>
        <taxon>Spirurina</taxon>
        <taxon>Ascaridomorpha</taxon>
        <taxon>Ascaridoidea</taxon>
        <taxon>Toxocaridae</taxon>
        <taxon>Toxocara</taxon>
    </lineage>
</organism>
<proteinExistence type="predicted"/>
<dbReference type="Proteomes" id="UP000050794">
    <property type="component" value="Unassembled WGS sequence"/>
</dbReference>
<gene>
    <name evidence="1" type="ORF">TCNE_LOCUS18511</name>
</gene>
<evidence type="ECO:0000313" key="2">
    <source>
        <dbReference type="Proteomes" id="UP000050794"/>
    </source>
</evidence>
<protein>
    <submittedName>
        <fullName evidence="3">Transposase</fullName>
    </submittedName>
</protein>
<sequence length="126" mass="14297">MPLSRVMRAQSTGQRCAMNATSQHVHDDGFEHQQIDSARRLNPRRMGISAANLGLVKVLLFLILDIRPRPTPQEKLDCCPADPVVLKTPPRAADLPKYSSCSTISEVRFRTGLWHSTIERVFWHHL</sequence>
<reference evidence="1 2" key="2">
    <citation type="submission" date="2018-11" db="EMBL/GenBank/DDBJ databases">
        <authorList>
            <consortium name="Pathogen Informatics"/>
        </authorList>
    </citation>
    <scope>NUCLEOTIDE SEQUENCE [LARGE SCALE GENOMIC DNA]</scope>
</reference>
<evidence type="ECO:0000313" key="3">
    <source>
        <dbReference type="WBParaSite" id="TCNE_0001851501-mRNA-1"/>
    </source>
</evidence>
<dbReference type="AlphaFoldDB" id="A0A183VCP1"/>